<dbReference type="Proteomes" id="UP001152531">
    <property type="component" value="Unassembled WGS sequence"/>
</dbReference>
<organism evidence="1 2">
    <name type="scientific">[Candida] jaroonii</name>
    <dbReference type="NCBI Taxonomy" id="467808"/>
    <lineage>
        <taxon>Eukaryota</taxon>
        <taxon>Fungi</taxon>
        <taxon>Dikarya</taxon>
        <taxon>Ascomycota</taxon>
        <taxon>Saccharomycotina</taxon>
        <taxon>Pichiomycetes</taxon>
        <taxon>Debaryomycetaceae</taxon>
        <taxon>Yamadazyma</taxon>
    </lineage>
</organism>
<reference evidence="1" key="1">
    <citation type="submission" date="2022-06" db="EMBL/GenBank/DDBJ databases">
        <authorList>
            <person name="Legras J.-L."/>
            <person name="Devillers H."/>
            <person name="Grondin C."/>
        </authorList>
    </citation>
    <scope>NUCLEOTIDE SEQUENCE</scope>
    <source>
        <strain evidence="1">CLIB 1444</strain>
    </source>
</reference>
<sequence>MSAYAALQEGGIFTDDGPILYSRNSSDEEEEVPEPPVPVKKTRNTFHMNKENVIYDETYVILGLKVDESITLSGQFELIIERGAILINGVSYYHAPQKFKIIQPALSSFPVISSTQVINTDEVRDIKTDKNDHLFTSDYKSVVRLNSLTTGLENIGKYHLPFKNLFKHDEESSFSDYSFDISFQNLEAIQYDKQLVKSIDGIVDIIEPSSFITIGNKNSGKSTVSKLLINKLVEGSPVSVLDLDPGQSEYSKPYCLSITNHYEPIYGYNYHVDEDDLNYFYGFTTPQNNPDSYFTIIEHLYTYYMNNLKPRGFHLVINTPGWVKGYGKELLIRITKLINPDNLILLSSNNNDLLEGLTFKNLVVGKGYFNQSKYSPSEIRNFNKLVYFHKKGDQFLFEHHLLENSPLRISYQTNIDDTSFIGVNAVSVLNYDDNLNDLPVMLDCSIVGYYLVDNEHFQTNKSLLQSDSMVYITPHDLEKFMEYNTNVVFGGICMIHSINTVNKHFNIYFPYNEEVSKIQKSLEQGYKLLIVKGESDIPTSEILMPKLLENFQQKYKKAHKNNQQLPSLPYVSYNNKINGVWKVRRNIMRRGQQ</sequence>
<evidence type="ECO:0000313" key="1">
    <source>
        <dbReference type="EMBL" id="CAH6720483.1"/>
    </source>
</evidence>
<name>A0ACA9Y6U5_9ASCO</name>
<accession>A0ACA9Y6U5</accession>
<dbReference type="EMBL" id="CALSDN010000004">
    <property type="protein sequence ID" value="CAH6720483.1"/>
    <property type="molecule type" value="Genomic_DNA"/>
</dbReference>
<proteinExistence type="predicted"/>
<evidence type="ECO:0000313" key="2">
    <source>
        <dbReference type="Proteomes" id="UP001152531"/>
    </source>
</evidence>
<protein>
    <submittedName>
        <fullName evidence="1">Polynucleotide 5'-hydroxyl-kinase Grc3p</fullName>
    </submittedName>
</protein>
<keyword evidence="2" id="KW-1185">Reference proteome</keyword>
<gene>
    <name evidence="1" type="ORF">CLIB1444_04S01068</name>
</gene>
<comment type="caution">
    <text evidence="1">The sequence shown here is derived from an EMBL/GenBank/DDBJ whole genome shotgun (WGS) entry which is preliminary data.</text>
</comment>